<dbReference type="SUPFAM" id="SSF49265">
    <property type="entry name" value="Fibronectin type III"/>
    <property type="match status" value="2"/>
</dbReference>
<evidence type="ECO:0000259" key="1">
    <source>
        <dbReference type="PROSITE" id="PS50853"/>
    </source>
</evidence>
<dbReference type="AlphaFoldDB" id="A0A814B738"/>
<comment type="caution">
    <text evidence="2">The sequence shown here is derived from an EMBL/GenBank/DDBJ whole genome shotgun (WGS) entry which is preliminary data.</text>
</comment>
<dbReference type="PANTHER" id="PTHR14131">
    <property type="entry name" value="ANOSMIN"/>
    <property type="match status" value="1"/>
</dbReference>
<dbReference type="InterPro" id="IPR036116">
    <property type="entry name" value="FN3_sf"/>
</dbReference>
<dbReference type="Gene3D" id="2.60.40.10">
    <property type="entry name" value="Immunoglobulins"/>
    <property type="match status" value="2"/>
</dbReference>
<feature type="domain" description="Fibronectin type-III" evidence="1">
    <location>
        <begin position="193"/>
        <end position="296"/>
    </location>
</feature>
<sequence>MQMTNIVKSRLQLKIIITLVLHRKAQCIYEYRWILSIITTNNQKIEKNLLIKRHKKLKRQHDLNQQMRSNGIKPQWRSIWGKCPLNAVCSTCLPPCDLDPPLLSNPDSCNAICSQNFDCLRSCSFIQNVYQQNSDCTTDDDCQNRCLDHDCTKNRCCNNQCREDCKIGEINNINRSNEGKRVLKKVQLKDQPIPYNVTAIERKSRKTVKLKWHHTNNETEPIFYVIEAQWSLSKKHPFTQEVSKWGFIKEEVSHNKAIIRNIHRGRWYSFRVAAVTRYGRSPFSQPTTPFRLTPEPKSIPIPTNITVKNSVFNNDGSYNVTLTWIQNSQSELPITGYKISWKPDSEIAQIVDDDKFVNVELSSTPIYDYTVPYLNVNTMYRFTIRSIISYDDQIDVGPFATITYQMNSSSISITPTQLSSSTTTTSFLSLPSSLRHQRHGEYSVISDLKISEPFFINGLLKANVSWTINDQTDFSLQIQQFDLYWLEVSCTNDVSCCYRRDAATIKNQFQIYDLRFNCTYAVNINPVLNEISKTGNKLSQRFNVTSCSNILVFGSIRPPCHMTNSKNIKYSGLSYSYNRTGENTIGINLQWNPPNNKLYLTGYRLQIEQMSNNEDILTVDLAAITLEYYYPYLRSNIRYNVTLSSIKNHKYIISKQSIILDENTIRNNSKSTTNFRPYTSDTNFELLSSKSNTLRISNPFLLIIFLTSIVYR</sequence>
<organism evidence="2 4">
    <name type="scientific">Didymodactylos carnosus</name>
    <dbReference type="NCBI Taxonomy" id="1234261"/>
    <lineage>
        <taxon>Eukaryota</taxon>
        <taxon>Metazoa</taxon>
        <taxon>Spiralia</taxon>
        <taxon>Gnathifera</taxon>
        <taxon>Rotifera</taxon>
        <taxon>Eurotatoria</taxon>
        <taxon>Bdelloidea</taxon>
        <taxon>Philodinida</taxon>
        <taxon>Philodinidae</taxon>
        <taxon>Didymodactylos</taxon>
    </lineage>
</organism>
<dbReference type="Proteomes" id="UP000663829">
    <property type="component" value="Unassembled WGS sequence"/>
</dbReference>
<evidence type="ECO:0000313" key="2">
    <source>
        <dbReference type="EMBL" id="CAF0923991.1"/>
    </source>
</evidence>
<reference evidence="2" key="1">
    <citation type="submission" date="2021-02" db="EMBL/GenBank/DDBJ databases">
        <authorList>
            <person name="Nowell W R."/>
        </authorList>
    </citation>
    <scope>NUCLEOTIDE SEQUENCE</scope>
</reference>
<dbReference type="Pfam" id="PF00041">
    <property type="entry name" value="fn3"/>
    <property type="match status" value="2"/>
</dbReference>
<evidence type="ECO:0000313" key="4">
    <source>
        <dbReference type="Proteomes" id="UP000663829"/>
    </source>
</evidence>
<feature type="domain" description="Fibronectin type-III" evidence="1">
    <location>
        <begin position="301"/>
        <end position="411"/>
    </location>
</feature>
<name>A0A814B738_9BILA</name>
<dbReference type="PROSITE" id="PS50853">
    <property type="entry name" value="FN3"/>
    <property type="match status" value="2"/>
</dbReference>
<keyword evidence="4" id="KW-1185">Reference proteome</keyword>
<proteinExistence type="predicted"/>
<dbReference type="EMBL" id="CAJOBC010001865">
    <property type="protein sequence ID" value="CAF3702947.1"/>
    <property type="molecule type" value="Genomic_DNA"/>
</dbReference>
<dbReference type="OrthoDB" id="9985779at2759"/>
<accession>A0A814B738</accession>
<dbReference type="InterPro" id="IPR013783">
    <property type="entry name" value="Ig-like_fold"/>
</dbReference>
<gene>
    <name evidence="2" type="ORF">GPM918_LOCUS9813</name>
    <name evidence="3" type="ORF">SRO942_LOCUS9814</name>
</gene>
<protein>
    <recommendedName>
        <fullName evidence="1">Fibronectin type-III domain-containing protein</fullName>
    </recommendedName>
</protein>
<dbReference type="EMBL" id="CAJNOQ010001865">
    <property type="protein sequence ID" value="CAF0923991.1"/>
    <property type="molecule type" value="Genomic_DNA"/>
</dbReference>
<evidence type="ECO:0000313" key="3">
    <source>
        <dbReference type="EMBL" id="CAF3702947.1"/>
    </source>
</evidence>
<dbReference type="CDD" id="cd00063">
    <property type="entry name" value="FN3"/>
    <property type="match status" value="2"/>
</dbReference>
<dbReference type="InterPro" id="IPR003961">
    <property type="entry name" value="FN3_dom"/>
</dbReference>
<dbReference type="SMART" id="SM00060">
    <property type="entry name" value="FN3"/>
    <property type="match status" value="2"/>
</dbReference>
<dbReference type="Proteomes" id="UP000681722">
    <property type="component" value="Unassembled WGS sequence"/>
</dbReference>
<dbReference type="InterPro" id="IPR042447">
    <property type="entry name" value="Anosmin-1"/>
</dbReference>